<feature type="domain" description="Fork-head" evidence="12">
    <location>
        <begin position="338"/>
        <end position="424"/>
    </location>
</feature>
<dbReference type="Gene3D" id="1.10.10.10">
    <property type="entry name" value="Winged helix-like DNA-binding domain superfamily/Winged helix DNA-binding domain"/>
    <property type="match status" value="1"/>
</dbReference>
<dbReference type="Pfam" id="PF00250">
    <property type="entry name" value="Forkhead"/>
    <property type="match status" value="1"/>
</dbReference>
<evidence type="ECO:0000313" key="14">
    <source>
        <dbReference type="RefSeq" id="XP_004713197.1"/>
    </source>
</evidence>
<dbReference type="Pfam" id="PF16159">
    <property type="entry name" value="FOXP-CC"/>
    <property type="match status" value="1"/>
</dbReference>
<evidence type="ECO:0000256" key="11">
    <source>
        <dbReference type="SAM" id="MobiDB-lite"/>
    </source>
</evidence>
<reference evidence="14" key="1">
    <citation type="submission" date="2025-08" db="UniProtKB">
        <authorList>
            <consortium name="RefSeq"/>
        </authorList>
    </citation>
    <scope>IDENTIFICATION</scope>
</reference>
<feature type="DNA-binding region" description="Fork-head" evidence="10">
    <location>
        <begin position="338"/>
        <end position="424"/>
    </location>
</feature>
<evidence type="ECO:0000256" key="4">
    <source>
        <dbReference type="ARBA" id="ARBA00022771"/>
    </source>
</evidence>
<dbReference type="SMART" id="SM00339">
    <property type="entry name" value="FH"/>
    <property type="match status" value="1"/>
</dbReference>
<keyword evidence="13" id="KW-1185">Reference proteome</keyword>
<dbReference type="InterPro" id="IPR032354">
    <property type="entry name" value="FOXP-CC"/>
</dbReference>
<evidence type="ECO:0000313" key="13">
    <source>
        <dbReference type="Proteomes" id="UP000694863"/>
    </source>
</evidence>
<evidence type="ECO:0000256" key="6">
    <source>
        <dbReference type="ARBA" id="ARBA00023015"/>
    </source>
</evidence>
<keyword evidence="6" id="KW-0805">Transcription regulation</keyword>
<keyword evidence="4" id="KW-0863">Zinc-finger</keyword>
<dbReference type="PRINTS" id="PR00053">
    <property type="entry name" value="FORKHEAD"/>
</dbReference>
<gene>
    <name evidence="14" type="primary">FOXP3</name>
</gene>
<keyword evidence="7 10" id="KW-0238">DNA-binding</keyword>
<dbReference type="PANTHER" id="PTHR45796">
    <property type="entry name" value="FORKHEAD BOX P, ISOFORM C"/>
    <property type="match status" value="1"/>
</dbReference>
<name>A0ABM0J284_ECHTE</name>
<keyword evidence="5" id="KW-0862">Zinc</keyword>
<feature type="compositionally biased region" description="Low complexity" evidence="11">
    <location>
        <begin position="10"/>
        <end position="25"/>
    </location>
</feature>
<evidence type="ECO:0000256" key="10">
    <source>
        <dbReference type="PROSITE-ProRule" id="PRU00089"/>
    </source>
</evidence>
<organism evidence="13 14">
    <name type="scientific">Echinops telfairi</name>
    <name type="common">Lesser hedgehog tenrec</name>
    <dbReference type="NCBI Taxonomy" id="9371"/>
    <lineage>
        <taxon>Eukaryota</taxon>
        <taxon>Metazoa</taxon>
        <taxon>Chordata</taxon>
        <taxon>Craniata</taxon>
        <taxon>Vertebrata</taxon>
        <taxon>Euteleostomi</taxon>
        <taxon>Mammalia</taxon>
        <taxon>Eutheria</taxon>
        <taxon>Afrotheria</taxon>
        <taxon>Tenrecidae</taxon>
        <taxon>Tenrecinae</taxon>
        <taxon>Echinops</taxon>
    </lineage>
</organism>
<dbReference type="Gene3D" id="1.20.5.340">
    <property type="match status" value="1"/>
</dbReference>
<evidence type="ECO:0000259" key="12">
    <source>
        <dbReference type="PROSITE" id="PS50039"/>
    </source>
</evidence>
<dbReference type="CDD" id="cd20066">
    <property type="entry name" value="FH_FOXP3"/>
    <property type="match status" value="1"/>
</dbReference>
<dbReference type="PANTHER" id="PTHR45796:SF5">
    <property type="entry name" value="FORKHEAD BOX PROTEIN P3"/>
    <property type="match status" value="1"/>
</dbReference>
<evidence type="ECO:0000256" key="9">
    <source>
        <dbReference type="ARBA" id="ARBA00023242"/>
    </source>
</evidence>
<dbReference type="InterPro" id="IPR001766">
    <property type="entry name" value="Fork_head_dom"/>
</dbReference>
<dbReference type="SUPFAM" id="SSF46785">
    <property type="entry name" value="Winged helix' DNA-binding domain"/>
    <property type="match status" value="1"/>
</dbReference>
<feature type="region of interest" description="Disordered" evidence="11">
    <location>
        <begin position="1"/>
        <end position="66"/>
    </location>
</feature>
<evidence type="ECO:0000256" key="5">
    <source>
        <dbReference type="ARBA" id="ARBA00022833"/>
    </source>
</evidence>
<dbReference type="PROSITE" id="PS00028">
    <property type="entry name" value="ZINC_FINGER_C2H2_1"/>
    <property type="match status" value="1"/>
</dbReference>
<dbReference type="InterPro" id="IPR036388">
    <property type="entry name" value="WH-like_DNA-bd_sf"/>
</dbReference>
<dbReference type="Proteomes" id="UP000694863">
    <property type="component" value="Unplaced"/>
</dbReference>
<dbReference type="InterPro" id="IPR030456">
    <property type="entry name" value="TF_fork_head_CS_2"/>
</dbReference>
<keyword evidence="8" id="KW-0804">Transcription</keyword>
<keyword evidence="3" id="KW-0479">Metal-binding</keyword>
<comment type="subcellular location">
    <subcellularLocation>
        <location evidence="1 10">Nucleus</location>
    </subcellularLocation>
</comment>
<dbReference type="InterPro" id="IPR013087">
    <property type="entry name" value="Znf_C2H2_type"/>
</dbReference>
<proteinExistence type="predicted"/>
<evidence type="ECO:0000256" key="1">
    <source>
        <dbReference type="ARBA" id="ARBA00004123"/>
    </source>
</evidence>
<dbReference type="InterPro" id="IPR050998">
    <property type="entry name" value="FOXP"/>
</dbReference>
<dbReference type="RefSeq" id="XP_004713197.1">
    <property type="nucleotide sequence ID" value="XM_004713140.3"/>
</dbReference>
<dbReference type="PROSITE" id="PS00658">
    <property type="entry name" value="FORK_HEAD_2"/>
    <property type="match status" value="1"/>
</dbReference>
<accession>A0ABM0J284</accession>
<evidence type="ECO:0000256" key="2">
    <source>
        <dbReference type="ARBA" id="ARBA00022491"/>
    </source>
</evidence>
<feature type="compositionally biased region" description="Polar residues" evidence="11">
    <location>
        <begin position="56"/>
        <end position="66"/>
    </location>
</feature>
<sequence length="432" mass="47299">MPNPRPAKPSGPSLALSPSLGPSPSWRAAPKASDLLGTGGPGETFQGRDLRGGAHASSSSLNLMPPSQLQLPTVPLVMVAPSRAQLGSSPHLQALLQDRPQFMHQLSAVETHARTPVLQVHPLESPATISLPPPSAATGIFSLKTRPGLPPGISVASLEWLSREPALLYTFPSPGAPRKDSTRLATPQGSYPLLANGICKWPGCEKVFEEPEDFLKHCQADHLLDEKGKAQCLLQREVVQSLEQQLVLEKEKLGAMQAHLAGKMSLTKAPSVASSDKGSCCIVPVAGGPGSALPTWPGPGEAPNGLFAVRRHLWGSHGSSAFPEFFHNMDYFKFHNMRPPFTYATLIRWAILEAPEKQRTLNEIYHWFTRMFAFFRNHPATWKNAIRHNLSLHKCFVRVESEKGAVWTVDEFEFRKKRSQRPSRCSNPTPSP</sequence>
<protein>
    <submittedName>
        <fullName evidence="14">Forkhead box protein P3 isoform X2</fullName>
    </submittedName>
</protein>
<dbReference type="InterPro" id="IPR047413">
    <property type="entry name" value="FH_FOXP3"/>
</dbReference>
<evidence type="ECO:0000256" key="7">
    <source>
        <dbReference type="ARBA" id="ARBA00023125"/>
    </source>
</evidence>
<evidence type="ECO:0000256" key="8">
    <source>
        <dbReference type="ARBA" id="ARBA00023163"/>
    </source>
</evidence>
<keyword evidence="2" id="KW-0678">Repressor</keyword>
<dbReference type="GeneID" id="101660817"/>
<dbReference type="InterPro" id="IPR036390">
    <property type="entry name" value="WH_DNA-bd_sf"/>
</dbReference>
<evidence type="ECO:0000256" key="3">
    <source>
        <dbReference type="ARBA" id="ARBA00022723"/>
    </source>
</evidence>
<keyword evidence="9 10" id="KW-0539">Nucleus</keyword>
<dbReference type="PROSITE" id="PS50039">
    <property type="entry name" value="FORK_HEAD_3"/>
    <property type="match status" value="1"/>
</dbReference>